<evidence type="ECO:0000313" key="3">
    <source>
        <dbReference type="EMBL" id="GFH48798.1"/>
    </source>
</evidence>
<accession>A0AAD3H3K8</accession>
<comment type="caution">
    <text evidence="3">The sequence shown here is derived from an EMBL/GenBank/DDBJ whole genome shotgun (WGS) entry which is preliminary data.</text>
</comment>
<evidence type="ECO:0000256" key="1">
    <source>
        <dbReference type="SAM" id="MobiDB-lite"/>
    </source>
</evidence>
<evidence type="ECO:0000259" key="2">
    <source>
        <dbReference type="PROSITE" id="PS50908"/>
    </source>
</evidence>
<dbReference type="InterPro" id="IPR016135">
    <property type="entry name" value="UBQ-conjugating_enzyme/RWD"/>
</dbReference>
<dbReference type="Gene3D" id="6.10.140.530">
    <property type="match status" value="1"/>
</dbReference>
<dbReference type="InterPro" id="IPR005114">
    <property type="entry name" value="Helicase_assoc"/>
</dbReference>
<feature type="domain" description="RWD" evidence="2">
    <location>
        <begin position="14"/>
        <end position="154"/>
    </location>
</feature>
<dbReference type="Gene3D" id="3.10.110.10">
    <property type="entry name" value="Ubiquitin Conjugating Enzyme"/>
    <property type="match status" value="1"/>
</dbReference>
<feature type="compositionally biased region" description="Basic residues" evidence="1">
    <location>
        <begin position="218"/>
        <end position="238"/>
    </location>
</feature>
<sequence length="348" mass="39688">MMAENFDMLERTIKEIEITSSIYNNASYNEDDDCNTRLTVLTKEEFMKAKKVLQQIQKNSSPDAKASPTEIKIEVNVVLTSADGGKFDLNLVVSLPQLYPKVPANVSSAIIKDLTLQSQRDEFSNYLNEMAKDLAGNEALVELIQKAEDYACEYIANFGHEQFQYSWDKNKNFFVTSLDLLTRSATEYSRSREGSLDFSSFDEAPDFAIRPRSESFRKQKVARAKSKPRVKPKIHKSKPSVASGSAKKQSKSKSFDQRLDDLREFKEEHGHCSVPYTYEKNQPLSNWCSNIRYSYGLYHRGLTPTIKMTKERIDALMAVGFDFAGLKTQQKKKDEASAVKDKKRKNSK</sequence>
<dbReference type="Pfam" id="PF05773">
    <property type="entry name" value="RWD"/>
    <property type="match status" value="1"/>
</dbReference>
<gene>
    <name evidence="3" type="ORF">CTEN210_05274</name>
</gene>
<evidence type="ECO:0000313" key="4">
    <source>
        <dbReference type="Proteomes" id="UP001054902"/>
    </source>
</evidence>
<feature type="compositionally biased region" description="Basic and acidic residues" evidence="1">
    <location>
        <begin position="331"/>
        <end position="340"/>
    </location>
</feature>
<dbReference type="PANTHER" id="PTHR33418">
    <property type="entry name" value="HELICASE-ASSOCIATED"/>
    <property type="match status" value="1"/>
</dbReference>
<dbReference type="SUPFAM" id="SSF54495">
    <property type="entry name" value="UBC-like"/>
    <property type="match status" value="1"/>
</dbReference>
<dbReference type="AlphaFoldDB" id="A0AAD3H3K8"/>
<dbReference type="EMBL" id="BLLK01000029">
    <property type="protein sequence ID" value="GFH48798.1"/>
    <property type="molecule type" value="Genomic_DNA"/>
</dbReference>
<dbReference type="Pfam" id="PF03457">
    <property type="entry name" value="HA"/>
    <property type="match status" value="1"/>
</dbReference>
<feature type="region of interest" description="Disordered" evidence="1">
    <location>
        <begin position="328"/>
        <end position="348"/>
    </location>
</feature>
<organism evidence="3 4">
    <name type="scientific">Chaetoceros tenuissimus</name>
    <dbReference type="NCBI Taxonomy" id="426638"/>
    <lineage>
        <taxon>Eukaryota</taxon>
        <taxon>Sar</taxon>
        <taxon>Stramenopiles</taxon>
        <taxon>Ochrophyta</taxon>
        <taxon>Bacillariophyta</taxon>
        <taxon>Coscinodiscophyceae</taxon>
        <taxon>Chaetocerotophycidae</taxon>
        <taxon>Chaetocerotales</taxon>
        <taxon>Chaetocerotaceae</taxon>
        <taxon>Chaetoceros</taxon>
    </lineage>
</organism>
<keyword evidence="4" id="KW-1185">Reference proteome</keyword>
<dbReference type="InterPro" id="IPR006575">
    <property type="entry name" value="RWD_dom"/>
</dbReference>
<dbReference type="Proteomes" id="UP001054902">
    <property type="component" value="Unassembled WGS sequence"/>
</dbReference>
<protein>
    <recommendedName>
        <fullName evidence="2">RWD domain-containing protein</fullName>
    </recommendedName>
</protein>
<dbReference type="PANTHER" id="PTHR33418:SF1">
    <property type="entry name" value="HELICASE-ASSOCIATED DOMAIN-CONTAINING PROTEIN"/>
    <property type="match status" value="1"/>
</dbReference>
<dbReference type="PROSITE" id="PS50908">
    <property type="entry name" value="RWD"/>
    <property type="match status" value="1"/>
</dbReference>
<name>A0AAD3H3K8_9STRA</name>
<feature type="region of interest" description="Disordered" evidence="1">
    <location>
        <begin position="216"/>
        <end position="255"/>
    </location>
</feature>
<reference evidence="3 4" key="1">
    <citation type="journal article" date="2021" name="Sci. Rep.">
        <title>The genome of the diatom Chaetoceros tenuissimus carries an ancient integrated fragment of an extant virus.</title>
        <authorList>
            <person name="Hongo Y."/>
            <person name="Kimura K."/>
            <person name="Takaki Y."/>
            <person name="Yoshida Y."/>
            <person name="Baba S."/>
            <person name="Kobayashi G."/>
            <person name="Nagasaki K."/>
            <person name="Hano T."/>
            <person name="Tomaru Y."/>
        </authorList>
    </citation>
    <scope>NUCLEOTIDE SEQUENCE [LARGE SCALE GENOMIC DNA]</scope>
    <source>
        <strain evidence="3 4">NIES-3715</strain>
    </source>
</reference>
<proteinExistence type="predicted"/>